<reference evidence="8 9" key="1">
    <citation type="submission" date="2020-12" db="EMBL/GenBank/DDBJ databases">
        <title>Novel Thalassolituus-related marine hydrocarbonoclastic bacteria mediated algae-derived hydrocarbons mineralization in twilight zone of the northern South China Sea.</title>
        <authorList>
            <person name="Dong C."/>
        </authorList>
    </citation>
    <scope>NUCLEOTIDE SEQUENCE [LARGE SCALE GENOMIC DNA]</scope>
    <source>
        <strain evidence="8 9">IMCC1826</strain>
    </source>
</reference>
<comment type="subcellular location">
    <subcellularLocation>
        <location evidence="1">Cell membrane</location>
        <topology evidence="1">Multi-pass membrane protein</topology>
    </subcellularLocation>
</comment>
<accession>A0ABS7ZQS2</accession>
<keyword evidence="5 6" id="KW-0472">Membrane</keyword>
<keyword evidence="3 6" id="KW-0812">Transmembrane</keyword>
<keyword evidence="9" id="KW-1185">Reference proteome</keyword>
<evidence type="ECO:0000313" key="9">
    <source>
        <dbReference type="Proteomes" id="UP000714380"/>
    </source>
</evidence>
<proteinExistence type="predicted"/>
<organism evidence="8 9">
    <name type="scientific">Thalassolituus marinus</name>
    <dbReference type="NCBI Taxonomy" id="671053"/>
    <lineage>
        <taxon>Bacteria</taxon>
        <taxon>Pseudomonadati</taxon>
        <taxon>Pseudomonadota</taxon>
        <taxon>Gammaproteobacteria</taxon>
        <taxon>Oceanospirillales</taxon>
        <taxon>Oceanospirillaceae</taxon>
        <taxon>Thalassolituus</taxon>
    </lineage>
</organism>
<feature type="domain" description="RDD" evidence="7">
    <location>
        <begin position="8"/>
        <end position="134"/>
    </location>
</feature>
<gene>
    <name evidence="8" type="ORF">I9W95_10220</name>
</gene>
<dbReference type="RefSeq" id="WP_225674513.1">
    <property type="nucleotide sequence ID" value="NZ_JAEDAH010000050.1"/>
</dbReference>
<sequence length="147" mass="16505">MSLQNYPTANLGRRLAAMIYDGLILIALYIILGGLLVTAISSGNDEMLRLSPATAMSLFFSISFLYYSHSWRKGGQTIGMKAWRLTLINEDGRPVQLSQCMLRSGIGFFSILAAGVGFWWMLFDKQQRTWHDIASVTRVVHAPKNME</sequence>
<evidence type="ECO:0000313" key="8">
    <source>
        <dbReference type="EMBL" id="MCA6063984.1"/>
    </source>
</evidence>
<dbReference type="PANTHER" id="PTHR36115:SF10">
    <property type="entry name" value="RDD DOMAIN-CONTAINING PROTEIN"/>
    <property type="match status" value="1"/>
</dbReference>
<evidence type="ECO:0000256" key="2">
    <source>
        <dbReference type="ARBA" id="ARBA00022475"/>
    </source>
</evidence>
<evidence type="ECO:0000259" key="7">
    <source>
        <dbReference type="Pfam" id="PF06271"/>
    </source>
</evidence>
<dbReference type="EMBL" id="JAEDAH010000050">
    <property type="protein sequence ID" value="MCA6063984.1"/>
    <property type="molecule type" value="Genomic_DNA"/>
</dbReference>
<evidence type="ECO:0000256" key="4">
    <source>
        <dbReference type="ARBA" id="ARBA00022989"/>
    </source>
</evidence>
<evidence type="ECO:0000256" key="5">
    <source>
        <dbReference type="ARBA" id="ARBA00023136"/>
    </source>
</evidence>
<keyword evidence="2" id="KW-1003">Cell membrane</keyword>
<name>A0ABS7ZQS2_9GAMM</name>
<evidence type="ECO:0000256" key="1">
    <source>
        <dbReference type="ARBA" id="ARBA00004651"/>
    </source>
</evidence>
<protein>
    <submittedName>
        <fullName evidence="8">RDD family protein</fullName>
    </submittedName>
</protein>
<dbReference type="Pfam" id="PF06271">
    <property type="entry name" value="RDD"/>
    <property type="match status" value="1"/>
</dbReference>
<feature type="transmembrane region" description="Helical" evidence="6">
    <location>
        <begin position="20"/>
        <end position="41"/>
    </location>
</feature>
<feature type="transmembrane region" description="Helical" evidence="6">
    <location>
        <begin position="47"/>
        <end position="67"/>
    </location>
</feature>
<keyword evidence="4 6" id="KW-1133">Transmembrane helix</keyword>
<dbReference type="PANTHER" id="PTHR36115">
    <property type="entry name" value="PROLINE-RICH ANTIGEN HOMOLOG-RELATED"/>
    <property type="match status" value="1"/>
</dbReference>
<comment type="caution">
    <text evidence="8">The sequence shown here is derived from an EMBL/GenBank/DDBJ whole genome shotgun (WGS) entry which is preliminary data.</text>
</comment>
<dbReference type="InterPro" id="IPR051791">
    <property type="entry name" value="Pra-immunoreactive"/>
</dbReference>
<feature type="transmembrane region" description="Helical" evidence="6">
    <location>
        <begin position="100"/>
        <end position="122"/>
    </location>
</feature>
<dbReference type="Proteomes" id="UP000714380">
    <property type="component" value="Unassembled WGS sequence"/>
</dbReference>
<dbReference type="InterPro" id="IPR010432">
    <property type="entry name" value="RDD"/>
</dbReference>
<evidence type="ECO:0000256" key="6">
    <source>
        <dbReference type="SAM" id="Phobius"/>
    </source>
</evidence>
<evidence type="ECO:0000256" key="3">
    <source>
        <dbReference type="ARBA" id="ARBA00022692"/>
    </source>
</evidence>